<dbReference type="OrthoDB" id="6816312at2759"/>
<dbReference type="KEGG" id="fas:105272984"/>
<evidence type="ECO:0000313" key="2">
    <source>
        <dbReference type="Proteomes" id="UP000694866"/>
    </source>
</evidence>
<sequence length="200" mass="23479">MAMFSMGMKIFLGGTRADEEVAERDRLEESRRALEKRLEGRETELRDKEEELFLHLERSLRLDDEIERLKAERDACIAAREQLEREQTSALRQLQLQATQNEITRRNLERARQDVVRQATVIRAERDALERENVVLKEKLRVEQVELGAERRRREEGIAVLTHEAATLRHAARHLRAAAVHATSCRRRRRCSVCLYAKRT</sequence>
<evidence type="ECO:0000256" key="1">
    <source>
        <dbReference type="SAM" id="Coils"/>
    </source>
</evidence>
<protein>
    <submittedName>
        <fullName evidence="3">Reticulocyte-binding protein 2 homolog a-like</fullName>
    </submittedName>
</protein>
<keyword evidence="1" id="KW-0175">Coiled coil</keyword>
<reference evidence="3" key="1">
    <citation type="submission" date="2025-08" db="UniProtKB">
        <authorList>
            <consortium name="RefSeq"/>
        </authorList>
    </citation>
    <scope>IDENTIFICATION</scope>
    <source>
        <strain evidence="3">USDA-PBARC FA_bdor</strain>
        <tissue evidence="3">Whole organism</tissue>
    </source>
</reference>
<keyword evidence="2" id="KW-1185">Reference proteome</keyword>
<dbReference type="GeneID" id="105272984"/>
<name>A0A9R1TMH0_9HYME</name>
<accession>A0A9R1TMH0</accession>
<dbReference type="RefSeq" id="XP_011313519.1">
    <property type="nucleotide sequence ID" value="XM_011315217.1"/>
</dbReference>
<feature type="coiled-coil region" evidence="1">
    <location>
        <begin position="17"/>
        <end position="146"/>
    </location>
</feature>
<organism evidence="2 3">
    <name type="scientific">Fopius arisanus</name>
    <dbReference type="NCBI Taxonomy" id="64838"/>
    <lineage>
        <taxon>Eukaryota</taxon>
        <taxon>Metazoa</taxon>
        <taxon>Ecdysozoa</taxon>
        <taxon>Arthropoda</taxon>
        <taxon>Hexapoda</taxon>
        <taxon>Insecta</taxon>
        <taxon>Pterygota</taxon>
        <taxon>Neoptera</taxon>
        <taxon>Endopterygota</taxon>
        <taxon>Hymenoptera</taxon>
        <taxon>Apocrita</taxon>
        <taxon>Ichneumonoidea</taxon>
        <taxon>Braconidae</taxon>
        <taxon>Opiinae</taxon>
        <taxon>Fopius</taxon>
    </lineage>
</organism>
<gene>
    <name evidence="3" type="primary">LOC105272984</name>
</gene>
<feature type="non-terminal residue" evidence="3">
    <location>
        <position position="200"/>
    </location>
</feature>
<dbReference type="Proteomes" id="UP000694866">
    <property type="component" value="Unplaced"/>
</dbReference>
<evidence type="ECO:0000313" key="3">
    <source>
        <dbReference type="RefSeq" id="XP_011313519.1"/>
    </source>
</evidence>
<dbReference type="AlphaFoldDB" id="A0A9R1TMH0"/>
<proteinExistence type="predicted"/>